<dbReference type="EMBL" id="CP007129">
    <property type="protein sequence ID" value="AHG92128.1"/>
    <property type="molecule type" value="Genomic_DNA"/>
</dbReference>
<gene>
    <name evidence="1" type="ORF">J421_4593</name>
    <name evidence="2" type="ORF">J421_4661</name>
</gene>
<dbReference type="HOGENOM" id="CLU_1545415_0_0_0"/>
<proteinExistence type="predicted"/>
<accession>W0RN81</accession>
<evidence type="ECO:0000313" key="3">
    <source>
        <dbReference type="Proteomes" id="UP000019151"/>
    </source>
</evidence>
<dbReference type="KEGG" id="gba:J421_4593"/>
<dbReference type="OrthoDB" id="6650149at2"/>
<keyword evidence="2" id="KW-0614">Plasmid</keyword>
<dbReference type="Proteomes" id="UP000019151">
    <property type="component" value="Plasmid 1"/>
</dbReference>
<geneLocation type="plasmid" evidence="2 3">
    <name>1</name>
</geneLocation>
<dbReference type="EMBL" id="CP007129">
    <property type="protein sequence ID" value="AHG92196.1"/>
    <property type="molecule type" value="Genomic_DNA"/>
</dbReference>
<reference evidence="2 3" key="2">
    <citation type="journal article" date="2014" name="Genome Announc.">
        <title>Genome Sequence and Methylome of Soil Bacterium Gemmatirosa kalamazoonensis KBS708T, a Member of the Rarely Cultivated Gemmatimonadetes Phylum.</title>
        <authorList>
            <person name="Debruyn J.M."/>
            <person name="Radosevich M."/>
            <person name="Wommack K.E."/>
            <person name="Polson S.W."/>
            <person name="Hauser L.J."/>
            <person name="Fawaz M.N."/>
            <person name="Korlach J."/>
            <person name="Tsai Y.C."/>
        </authorList>
    </citation>
    <scope>NUCLEOTIDE SEQUENCE [LARGE SCALE GENOMIC DNA]</scope>
    <source>
        <strain evidence="2 3">KBS708</strain>
        <plasmid evidence="2">1</plasmid>
        <plasmid evidence="3">Plasmid 1</plasmid>
    </source>
</reference>
<dbReference type="RefSeq" id="WP_025413550.1">
    <property type="nucleotide sequence ID" value="NZ_CP007129.1"/>
</dbReference>
<dbReference type="InParanoid" id="W0RN81"/>
<name>W0RN81_9BACT</name>
<organism evidence="2 3">
    <name type="scientific">Gemmatirosa kalamazoonensis</name>
    <dbReference type="NCBI Taxonomy" id="861299"/>
    <lineage>
        <taxon>Bacteria</taxon>
        <taxon>Pseudomonadati</taxon>
        <taxon>Gemmatimonadota</taxon>
        <taxon>Gemmatimonadia</taxon>
        <taxon>Gemmatimonadales</taxon>
        <taxon>Gemmatimonadaceae</taxon>
        <taxon>Gemmatirosa</taxon>
    </lineage>
</organism>
<dbReference type="KEGG" id="gba:J421_4661"/>
<reference evidence="2" key="1">
    <citation type="submission" date="2013-12" db="EMBL/GenBank/DDBJ databases">
        <authorList>
            <person name="DeBruyn J.M."/>
            <person name="Radosevich M."/>
            <person name="Wommack K.Eric."/>
            <person name="Polson S."/>
            <person name="Hauser L.J."/>
            <person name="Fawaz M.N."/>
            <person name="Korlach J."/>
            <person name="Tsai Y.-C."/>
        </authorList>
    </citation>
    <scope>NUCLEOTIDE SEQUENCE</scope>
    <source>
        <strain evidence="2">KBS708</strain>
        <plasmid evidence="2">1</plasmid>
    </source>
</reference>
<protein>
    <submittedName>
        <fullName evidence="2">Uncharacterized protein</fullName>
    </submittedName>
</protein>
<dbReference type="AlphaFoldDB" id="W0RN81"/>
<keyword evidence="3" id="KW-1185">Reference proteome</keyword>
<sequence>MIAPRHTAALPAAEFVLAVEDLKRRTVDWSDALLQQFASECVELVIVGGKFGLPGTPVDTGFARNMWVVSLGAPPAGLGTAERPKDGTPEPIGPAALDEIASAIAGTHVGDIIWCGNRAVYIAALENGHSDQAPEGFVRLTLLQADRIFDDAVRATARVLEGGTPNARGGARA</sequence>
<evidence type="ECO:0000313" key="2">
    <source>
        <dbReference type="EMBL" id="AHG92196.1"/>
    </source>
</evidence>
<evidence type="ECO:0000313" key="1">
    <source>
        <dbReference type="EMBL" id="AHG92128.1"/>
    </source>
</evidence>